<dbReference type="EMBL" id="AGNL01046057">
    <property type="protein sequence ID" value="EJK48280.1"/>
    <property type="molecule type" value="Genomic_DNA"/>
</dbReference>
<sequence length="94" mass="10635">GMRTVTSGKTDKGGKTYMKERFRYVGSKISDHLHKSRNIHGHPDDHNDFPKIAFEFIKKRLAINASMLMADDRAVKAVVAKEQSNENNEKGEGF</sequence>
<evidence type="ECO:0000313" key="1">
    <source>
        <dbReference type="EMBL" id="EJK48280.1"/>
    </source>
</evidence>
<dbReference type="AlphaFoldDB" id="K0R672"/>
<evidence type="ECO:0000313" key="2">
    <source>
        <dbReference type="Proteomes" id="UP000266841"/>
    </source>
</evidence>
<keyword evidence="2" id="KW-1185">Reference proteome</keyword>
<protein>
    <submittedName>
        <fullName evidence="1">Uncharacterized protein</fullName>
    </submittedName>
</protein>
<gene>
    <name evidence="1" type="ORF">THAOC_32940</name>
</gene>
<dbReference type="Proteomes" id="UP000266841">
    <property type="component" value="Unassembled WGS sequence"/>
</dbReference>
<proteinExistence type="predicted"/>
<reference evidence="1 2" key="1">
    <citation type="journal article" date="2012" name="Genome Biol.">
        <title>Genome and low-iron response of an oceanic diatom adapted to chronic iron limitation.</title>
        <authorList>
            <person name="Lommer M."/>
            <person name="Specht M."/>
            <person name="Roy A.S."/>
            <person name="Kraemer L."/>
            <person name="Andreson R."/>
            <person name="Gutowska M.A."/>
            <person name="Wolf J."/>
            <person name="Bergner S.V."/>
            <person name="Schilhabel M.B."/>
            <person name="Klostermeier U.C."/>
            <person name="Beiko R.G."/>
            <person name="Rosenstiel P."/>
            <person name="Hippler M."/>
            <person name="Laroche J."/>
        </authorList>
    </citation>
    <scope>NUCLEOTIDE SEQUENCE [LARGE SCALE GENOMIC DNA]</scope>
    <source>
        <strain evidence="1 2">CCMP1005</strain>
    </source>
</reference>
<organism evidence="1 2">
    <name type="scientific">Thalassiosira oceanica</name>
    <name type="common">Marine diatom</name>
    <dbReference type="NCBI Taxonomy" id="159749"/>
    <lineage>
        <taxon>Eukaryota</taxon>
        <taxon>Sar</taxon>
        <taxon>Stramenopiles</taxon>
        <taxon>Ochrophyta</taxon>
        <taxon>Bacillariophyta</taxon>
        <taxon>Coscinodiscophyceae</taxon>
        <taxon>Thalassiosirophycidae</taxon>
        <taxon>Thalassiosirales</taxon>
        <taxon>Thalassiosiraceae</taxon>
        <taxon>Thalassiosira</taxon>
    </lineage>
</organism>
<name>K0R672_THAOC</name>
<accession>K0R672</accession>
<feature type="non-terminal residue" evidence="1">
    <location>
        <position position="1"/>
    </location>
</feature>
<comment type="caution">
    <text evidence="1">The sequence shown here is derived from an EMBL/GenBank/DDBJ whole genome shotgun (WGS) entry which is preliminary data.</text>
</comment>